<dbReference type="GO" id="GO:0006537">
    <property type="term" value="P:glutamate biosynthetic process"/>
    <property type="evidence" value="ECO:0007669"/>
    <property type="project" value="UniProtKB-KW"/>
</dbReference>
<dbReference type="Pfam" id="PF04898">
    <property type="entry name" value="Glu_syn_central"/>
    <property type="match status" value="1"/>
</dbReference>
<keyword evidence="13" id="KW-0411">Iron-sulfur</keyword>
<dbReference type="InterPro" id="IPR002489">
    <property type="entry name" value="Glu_synth_asu_C"/>
</dbReference>
<dbReference type="InterPro" id="IPR013785">
    <property type="entry name" value="Aldolase_TIM"/>
</dbReference>
<evidence type="ECO:0000256" key="7">
    <source>
        <dbReference type="ARBA" id="ARBA00022643"/>
    </source>
</evidence>
<keyword evidence="6" id="KW-0285">Flavoprotein</keyword>
<dbReference type="InterPro" id="IPR017932">
    <property type="entry name" value="GATase_2_dom"/>
</dbReference>
<keyword evidence="14" id="KW-0314">Glutamate biosynthesis</keyword>
<evidence type="ECO:0000256" key="13">
    <source>
        <dbReference type="ARBA" id="ARBA00023014"/>
    </source>
</evidence>
<dbReference type="RefSeq" id="WP_093730166.1">
    <property type="nucleotide sequence ID" value="NZ_FMYW01000006.1"/>
</dbReference>
<keyword evidence="8" id="KW-0479">Metal-binding</keyword>
<evidence type="ECO:0000256" key="1">
    <source>
        <dbReference type="ARBA" id="ARBA00001917"/>
    </source>
</evidence>
<dbReference type="CDD" id="cd02808">
    <property type="entry name" value="GltS_FMN"/>
    <property type="match status" value="1"/>
</dbReference>
<sequence length="1522" mass="168020">MNRKLRDLPAPQGLYDPAFEHDACGIGFVVNIKGEKSYSIIDDALKILENLNHRGAEGADQKSGDGAGILVQIPHDFFVRECEVLGFSLPPAGEYGVGMIFAHRYESFRKKQMETFEKIVREEGQSILGWREVPIDESIIGEAAKSIRPRIIQVFIGKAPDVKSQMDFERKLYIIRKVAEKEIIPQSQVMGSDFYIASLSSRTVVYKGMLTSLQLRHFYLDLSDLDFTTAMALVHSRFSTNTFPSWARAHPNRYIVHNGEINTIRGNINWLNARESKAKSPFFPDMEKVFPVVDETGSDSAMFDNCLEYLMMTGHSLPHAMVTMIPEPWEKDPSMPQDKKDFYRYQTFMMEPWDGPAAICFCDGTVIGGMLDRNGLRPARYYVTKDDRVVLSSEAGAVPVAPDQIAYKGRLEPGRLFLVNTAEQRIIEDDEIKHMLATSHPYGEWCREHIIEMDELVEERGSMINDTLIPFDLKEQQKVFGYTQEDLTQMIVPMARMGKDPVGAMGIDAPLPVLSERPQMLYDYFQQNFAQVTNPPIDGVRESIVTSSRVMIGNVANIMEPDEKGTAALEVLRPILTNREMAVIKNLQTDKLRAVTLSMLYPVNGGAEAMETAIESICIDAYRAIRNGANILVLSDRGVNSRMAAVPALLASAAVHNYLIKKTVRSDVGLVLESGEPRETHHYCTLIGYGITAINPYLALDTVHALAAEGKLLQGLDAAQAQANYLKAAVGGILAVMAKMGISTVKSYHGAQIFEAVGLKQELVQKYFVNTPSRIEGLGLAEIARETQLRHQNAYKDEGDLPSGDYYMYHKGGDQPHILDPEAIRLLQKACKEEDYKAYKEYAKIVDKGAVYRLRDLLDFYCPPGCSIPIEEVEPVEKILLHFRTGAMSYGALSKEAHECIAIAMNRIGSMSNCGEGGEDPARFVKLENGDDPSDGVKQVSTARFGVTSNYLVNGRELQIKCAQGAKPGEGGHLPGAKVFPEIGKTRHSTPGVALISPPPHHDIYSIEDLSELIFDLKNANKDADISVKLTAGSGIGTIAAGVVKAKADGITISGFDGGTGASPRSSMRHAGIPWELGLAEVQQTLLLNKLRDRVRIEVDGKILTGRDVAIAAMFGAELFAFGTGPLIALGCHMLRVCNLNTCPFGICTQNETLRKRFSGKPEYVINYLKYVAQDLREIMARLGFHTVDEMVGRSDRLKQRESAANWKAAEVDLDRLLFRPYTDTEVGHRCLHRQKHNIGETLDMSKLVRMCKPALDCKKTIRARLRIQNTNRVTGTILGSEITRRYGEEGLPEDTIKLSFVGSAGQSFGAFIPKGLTLSLEGDANDYLGKGLSGGRLMVFPPREVSFAAEANVIIGNVACFGATGGEVYINGQAGERFCVRNSGATAVVEGIGNHGCEYMTGGRAVILGKIGRNFAAGMSGGVAYVLDMQPELCNRDLVELEKLEDAAEQDEVKAIVERHLEFTGSPLAKRLLDTWEDTVQRFTKVIPREYKAMMQNIARFKAEGHSDAEARRLAFLEGNG</sequence>
<dbReference type="InterPro" id="IPR002932">
    <property type="entry name" value="Glu_synthdom"/>
</dbReference>
<dbReference type="PANTHER" id="PTHR11938">
    <property type="entry name" value="FAD NADPH DEHYDROGENASE/OXIDOREDUCTASE"/>
    <property type="match status" value="1"/>
</dbReference>
<dbReference type="SUPFAM" id="SSF51395">
    <property type="entry name" value="FMN-linked oxidoreductases"/>
    <property type="match status" value="1"/>
</dbReference>
<dbReference type="FunFam" id="3.20.20.70:FF:000031">
    <property type="entry name" value="Glutamate synthase 1 [NADH]"/>
    <property type="match status" value="1"/>
</dbReference>
<protein>
    <submittedName>
        <fullName evidence="18">Glutamate synthase (NADH) large subunit</fullName>
    </submittedName>
</protein>
<accession>A0A1G6L6H9</accession>
<comment type="cofactor">
    <cofactor evidence="3">
        <name>FAD</name>
        <dbReference type="ChEBI" id="CHEBI:57692"/>
    </cofactor>
</comment>
<evidence type="ECO:0000256" key="11">
    <source>
        <dbReference type="ARBA" id="ARBA00023002"/>
    </source>
</evidence>
<dbReference type="Proteomes" id="UP000198943">
    <property type="component" value="Unassembled WGS sequence"/>
</dbReference>
<evidence type="ECO:0000256" key="15">
    <source>
        <dbReference type="ARBA" id="ARBA00023291"/>
    </source>
</evidence>
<evidence type="ECO:0000256" key="6">
    <source>
        <dbReference type="ARBA" id="ARBA00022630"/>
    </source>
</evidence>
<dbReference type="Pfam" id="PF01645">
    <property type="entry name" value="Glu_synthase"/>
    <property type="match status" value="1"/>
</dbReference>
<dbReference type="InterPro" id="IPR050711">
    <property type="entry name" value="ET-N_metabolism_enzyme"/>
</dbReference>
<reference evidence="19" key="1">
    <citation type="submission" date="2016-10" db="EMBL/GenBank/DDBJ databases">
        <authorList>
            <person name="Varghese N."/>
            <person name="Submissions S."/>
        </authorList>
    </citation>
    <scope>NUCLEOTIDE SEQUENCE [LARGE SCALE GENOMIC DNA]</scope>
    <source>
        <strain evidence="19">DSM 11005</strain>
    </source>
</reference>
<dbReference type="InterPro" id="IPR036485">
    <property type="entry name" value="Glu_synth_asu_C_sf"/>
</dbReference>
<evidence type="ECO:0000256" key="16">
    <source>
        <dbReference type="ARBA" id="ARBA00029440"/>
    </source>
</evidence>
<evidence type="ECO:0000256" key="2">
    <source>
        <dbReference type="ARBA" id="ARBA00001927"/>
    </source>
</evidence>
<dbReference type="Pfam" id="PF00310">
    <property type="entry name" value="GATase_2"/>
    <property type="match status" value="1"/>
</dbReference>
<keyword evidence="10" id="KW-0315">Glutamine amidotransferase</keyword>
<keyword evidence="7" id="KW-0288">FMN</keyword>
<evidence type="ECO:0000259" key="17">
    <source>
        <dbReference type="PROSITE" id="PS51278"/>
    </source>
</evidence>
<evidence type="ECO:0000256" key="5">
    <source>
        <dbReference type="ARBA" id="ARBA00022605"/>
    </source>
</evidence>
<comment type="cofactor">
    <cofactor evidence="2">
        <name>[3Fe-4S] cluster</name>
        <dbReference type="ChEBI" id="CHEBI:21137"/>
    </cofactor>
</comment>
<evidence type="ECO:0000256" key="9">
    <source>
        <dbReference type="ARBA" id="ARBA00022827"/>
    </source>
</evidence>
<evidence type="ECO:0000256" key="8">
    <source>
        <dbReference type="ARBA" id="ARBA00022723"/>
    </source>
</evidence>
<comment type="pathway">
    <text evidence="16">Amino-acid biosynthesis.</text>
</comment>
<comment type="cofactor">
    <cofactor evidence="1">
        <name>FMN</name>
        <dbReference type="ChEBI" id="CHEBI:58210"/>
    </cofactor>
</comment>
<evidence type="ECO:0000256" key="12">
    <source>
        <dbReference type="ARBA" id="ARBA00023004"/>
    </source>
</evidence>
<dbReference type="PANTHER" id="PTHR11938:SF133">
    <property type="entry name" value="GLUTAMATE SYNTHASE (NADH)"/>
    <property type="match status" value="1"/>
</dbReference>
<evidence type="ECO:0000256" key="10">
    <source>
        <dbReference type="ARBA" id="ARBA00022962"/>
    </source>
</evidence>
<evidence type="ECO:0000256" key="14">
    <source>
        <dbReference type="ARBA" id="ARBA00023164"/>
    </source>
</evidence>
<dbReference type="CDD" id="cd00713">
    <property type="entry name" value="GltS"/>
    <property type="match status" value="1"/>
</dbReference>
<keyword evidence="19" id="KW-1185">Reference proteome</keyword>
<organism evidence="18 19">
    <name type="scientific">Succiniclasticum ruminis</name>
    <dbReference type="NCBI Taxonomy" id="40841"/>
    <lineage>
        <taxon>Bacteria</taxon>
        <taxon>Bacillati</taxon>
        <taxon>Bacillota</taxon>
        <taxon>Negativicutes</taxon>
        <taxon>Acidaminococcales</taxon>
        <taxon>Acidaminococcaceae</taxon>
        <taxon>Succiniclasticum</taxon>
    </lineage>
</organism>
<dbReference type="GO" id="GO:0019676">
    <property type="term" value="P:ammonia assimilation cycle"/>
    <property type="evidence" value="ECO:0007669"/>
    <property type="project" value="TreeGrafter"/>
</dbReference>
<dbReference type="Pfam" id="PF01493">
    <property type="entry name" value="GXGXG"/>
    <property type="match status" value="1"/>
</dbReference>
<dbReference type="Gene3D" id="3.60.20.10">
    <property type="entry name" value="Glutamine Phosphoribosylpyrophosphate, subunit 1, domain 1"/>
    <property type="match status" value="1"/>
</dbReference>
<keyword evidence="5" id="KW-0028">Amino-acid biosynthesis</keyword>
<dbReference type="InterPro" id="IPR029055">
    <property type="entry name" value="Ntn_hydrolases_N"/>
</dbReference>
<dbReference type="GO" id="GO:0051538">
    <property type="term" value="F:3 iron, 4 sulfur cluster binding"/>
    <property type="evidence" value="ECO:0007669"/>
    <property type="project" value="UniProtKB-KW"/>
</dbReference>
<dbReference type="PROSITE" id="PS51278">
    <property type="entry name" value="GATASE_TYPE_2"/>
    <property type="match status" value="1"/>
</dbReference>
<proteinExistence type="inferred from homology"/>
<dbReference type="NCBIfam" id="NF008730">
    <property type="entry name" value="PRK11750.1"/>
    <property type="match status" value="1"/>
</dbReference>
<dbReference type="CDD" id="cd00982">
    <property type="entry name" value="gltB_C"/>
    <property type="match status" value="1"/>
</dbReference>
<feature type="domain" description="Glutamine amidotransferase type-2" evidence="17">
    <location>
        <begin position="24"/>
        <end position="422"/>
    </location>
</feature>
<keyword evidence="15" id="KW-0003">3Fe-4S</keyword>
<keyword evidence="9" id="KW-0274">FAD</keyword>
<dbReference type="FunFam" id="3.60.20.10:FF:000001">
    <property type="entry name" value="Glutamate synthase, large subunit"/>
    <property type="match status" value="1"/>
</dbReference>
<keyword evidence="11" id="KW-0560">Oxidoreductase</keyword>
<name>A0A1G6L6H9_9FIRM</name>
<dbReference type="Gene3D" id="2.160.20.60">
    <property type="entry name" value="Glutamate synthase, alpha subunit, C-terminal domain"/>
    <property type="match status" value="1"/>
</dbReference>
<dbReference type="InterPro" id="IPR006982">
    <property type="entry name" value="Glu_synth_centr_N"/>
</dbReference>
<dbReference type="GO" id="GO:0015930">
    <property type="term" value="F:glutamate synthase activity"/>
    <property type="evidence" value="ECO:0007669"/>
    <property type="project" value="InterPro"/>
</dbReference>
<evidence type="ECO:0000256" key="3">
    <source>
        <dbReference type="ARBA" id="ARBA00001974"/>
    </source>
</evidence>
<dbReference type="SUPFAM" id="SSF56235">
    <property type="entry name" value="N-terminal nucleophile aminohydrolases (Ntn hydrolases)"/>
    <property type="match status" value="1"/>
</dbReference>
<evidence type="ECO:0000313" key="19">
    <source>
        <dbReference type="Proteomes" id="UP000198943"/>
    </source>
</evidence>
<dbReference type="EMBL" id="FMYW01000006">
    <property type="protein sequence ID" value="SDC38899.1"/>
    <property type="molecule type" value="Genomic_DNA"/>
</dbReference>
<dbReference type="SUPFAM" id="SSF69336">
    <property type="entry name" value="Alpha subunit of glutamate synthase, C-terminal domain"/>
    <property type="match status" value="1"/>
</dbReference>
<evidence type="ECO:0000256" key="4">
    <source>
        <dbReference type="ARBA" id="ARBA00009716"/>
    </source>
</evidence>
<dbReference type="OrthoDB" id="9758182at2"/>
<dbReference type="Gene3D" id="3.20.20.70">
    <property type="entry name" value="Aldolase class I"/>
    <property type="match status" value="2"/>
</dbReference>
<dbReference type="FunFam" id="2.160.20.60:FF:000001">
    <property type="entry name" value="Glutamate synthase, large subunit"/>
    <property type="match status" value="1"/>
</dbReference>
<dbReference type="GO" id="GO:0046872">
    <property type="term" value="F:metal ion binding"/>
    <property type="evidence" value="ECO:0007669"/>
    <property type="project" value="UniProtKB-KW"/>
</dbReference>
<comment type="similarity">
    <text evidence="4">Belongs to the glutamate synthase family.</text>
</comment>
<keyword evidence="12" id="KW-0408">Iron</keyword>
<gene>
    <name evidence="18" type="ORF">SAMN04487864_10687</name>
</gene>
<evidence type="ECO:0000313" key="18">
    <source>
        <dbReference type="EMBL" id="SDC38899.1"/>
    </source>
</evidence>